<dbReference type="SUPFAM" id="SSF54427">
    <property type="entry name" value="NTF2-like"/>
    <property type="match status" value="1"/>
</dbReference>
<feature type="compositionally biased region" description="Low complexity" evidence="8">
    <location>
        <begin position="137"/>
        <end position="146"/>
    </location>
</feature>
<keyword evidence="6" id="KW-0509">mRNA transport</keyword>
<evidence type="ECO:0000256" key="8">
    <source>
        <dbReference type="SAM" id="MobiDB-lite"/>
    </source>
</evidence>
<keyword evidence="11" id="KW-1185">Reference proteome</keyword>
<dbReference type="Pfam" id="PF03943">
    <property type="entry name" value="TAP_C"/>
    <property type="match status" value="1"/>
</dbReference>
<dbReference type="InterPro" id="IPR002075">
    <property type="entry name" value="NTF2_dom"/>
</dbReference>
<dbReference type="Gene3D" id="3.10.450.50">
    <property type="match status" value="1"/>
</dbReference>
<dbReference type="GeneID" id="110979242"/>
<dbReference type="Pfam" id="PF22602">
    <property type="entry name" value="NXF_NTF2"/>
    <property type="match status" value="1"/>
</dbReference>
<dbReference type="Proteomes" id="UP000694845">
    <property type="component" value="Unplaced"/>
</dbReference>
<keyword evidence="7" id="KW-0539">Nucleus</keyword>
<dbReference type="PANTHER" id="PTHR10662">
    <property type="entry name" value="NUCLEAR RNA EXPORT FACTOR"/>
    <property type="match status" value="1"/>
</dbReference>
<keyword evidence="5" id="KW-0677">Repeat</keyword>
<dbReference type="Gene3D" id="3.30.70.330">
    <property type="match status" value="1"/>
</dbReference>
<dbReference type="RefSeq" id="XP_022090549.1">
    <property type="nucleotide sequence ID" value="XM_022234857.1"/>
</dbReference>
<evidence type="ECO:0000256" key="2">
    <source>
        <dbReference type="ARBA" id="ARBA00009285"/>
    </source>
</evidence>
<dbReference type="KEGG" id="aplc:110979242"/>
<keyword evidence="3" id="KW-0813">Transport</keyword>
<dbReference type="InterPro" id="IPR018222">
    <property type="entry name" value="Nuclear_transport_factor_2_euk"/>
</dbReference>
<evidence type="ECO:0000256" key="3">
    <source>
        <dbReference type="ARBA" id="ARBA00022448"/>
    </source>
</evidence>
<dbReference type="PROSITE" id="PS50177">
    <property type="entry name" value="NTF2_DOMAIN"/>
    <property type="match status" value="1"/>
</dbReference>
<dbReference type="GO" id="GO:0005737">
    <property type="term" value="C:cytoplasm"/>
    <property type="evidence" value="ECO:0007669"/>
    <property type="project" value="InterPro"/>
</dbReference>
<dbReference type="SUPFAM" id="SSF54928">
    <property type="entry name" value="RNA-binding domain, RBD"/>
    <property type="match status" value="1"/>
</dbReference>
<dbReference type="Gene3D" id="3.80.10.10">
    <property type="entry name" value="Ribonuclease Inhibitor"/>
    <property type="match status" value="1"/>
</dbReference>
<protein>
    <submittedName>
        <fullName evidence="12">Nuclear RNA export factor 1-like isoform X1</fullName>
    </submittedName>
</protein>
<dbReference type="GO" id="GO:0003723">
    <property type="term" value="F:RNA binding"/>
    <property type="evidence" value="ECO:0007669"/>
    <property type="project" value="InterPro"/>
</dbReference>
<feature type="compositionally biased region" description="Basic and acidic residues" evidence="8">
    <location>
        <begin position="152"/>
        <end position="169"/>
    </location>
</feature>
<dbReference type="PANTHER" id="PTHR10662:SF22">
    <property type="entry name" value="NUCLEAR RNA EXPORT FACTOR 1"/>
    <property type="match status" value="1"/>
</dbReference>
<dbReference type="FunFam" id="3.10.450.50:FF:000004">
    <property type="entry name" value="Nuclear RNA export factor 1"/>
    <property type="match status" value="1"/>
</dbReference>
<accession>A0A8B7YBC6</accession>
<evidence type="ECO:0000256" key="1">
    <source>
        <dbReference type="ARBA" id="ARBA00004642"/>
    </source>
</evidence>
<dbReference type="Gene3D" id="1.10.8.10">
    <property type="entry name" value="DNA helicase RuvA subunit, C-terminal domain"/>
    <property type="match status" value="1"/>
</dbReference>
<dbReference type="AlphaFoldDB" id="A0A8B7YBC6"/>
<proteinExistence type="inferred from homology"/>
<evidence type="ECO:0000256" key="5">
    <source>
        <dbReference type="ARBA" id="ARBA00022737"/>
    </source>
</evidence>
<feature type="domain" description="TAP-C" evidence="10">
    <location>
        <begin position="625"/>
        <end position="679"/>
    </location>
</feature>
<dbReference type="PROSITE" id="PS51281">
    <property type="entry name" value="TAP_C"/>
    <property type="match status" value="1"/>
</dbReference>
<evidence type="ECO:0000256" key="4">
    <source>
        <dbReference type="ARBA" id="ARBA00022614"/>
    </source>
</evidence>
<feature type="domain" description="NTF2" evidence="9">
    <location>
        <begin position="436"/>
        <end position="586"/>
    </location>
</feature>
<evidence type="ECO:0000256" key="6">
    <source>
        <dbReference type="ARBA" id="ARBA00022816"/>
    </source>
</evidence>
<evidence type="ECO:0000313" key="11">
    <source>
        <dbReference type="Proteomes" id="UP000694845"/>
    </source>
</evidence>
<feature type="compositionally biased region" description="Acidic residues" evidence="8">
    <location>
        <begin position="93"/>
        <end position="104"/>
    </location>
</feature>
<name>A0A8B7YBC6_ACAPL</name>
<dbReference type="InterPro" id="IPR035979">
    <property type="entry name" value="RBD_domain_sf"/>
</dbReference>
<dbReference type="GO" id="GO:0005654">
    <property type="term" value="C:nucleoplasm"/>
    <property type="evidence" value="ECO:0007669"/>
    <property type="project" value="UniProtKB-SubCell"/>
</dbReference>
<dbReference type="Pfam" id="PF09162">
    <property type="entry name" value="Tap-RNA_bind"/>
    <property type="match status" value="1"/>
</dbReference>
<dbReference type="PROSITE" id="PS51450">
    <property type="entry name" value="LRR"/>
    <property type="match status" value="1"/>
</dbReference>
<dbReference type="InterPro" id="IPR032710">
    <property type="entry name" value="NTF2-like_dom_sf"/>
</dbReference>
<dbReference type="SMART" id="SM00804">
    <property type="entry name" value="TAP_C"/>
    <property type="match status" value="1"/>
</dbReference>
<dbReference type="InterPro" id="IPR001611">
    <property type="entry name" value="Leu-rich_rpt"/>
</dbReference>
<gene>
    <name evidence="12" type="primary">LOC110979242</name>
</gene>
<dbReference type="SUPFAM" id="SSF52058">
    <property type="entry name" value="L domain-like"/>
    <property type="match status" value="1"/>
</dbReference>
<sequence>MSRRNNRNRDGGRSQQYYGHDDRDQVGGHWRGGHPGGRSHRGGRGGPAGRDRNQDSGPSGGKWQRGKGPRRGGGPSDRGRYQGPHPRSRFTDDDGDVQMGDAEEGTSQRFNPYGRPNSRRKNRPNNRDSRGGGGARGSASSMARLGLPINTGHKDRGATGHNRPSDGKGKRAGQSWAKIIIPYGKKVEKDWLLTSLQNLCSVPFIPFEFHYEGERAIFHVDDVTTGSALKAISNRITTKTGHKVVVISHPCQPLAVLKGDDFEVLKVCLSDRYDPSTKALNLSNLIDDQALKSKGVLGILSRNHIMEAVIKIISENIPEVLSIDISHNKLYNLKTFGKLAEKACQLRSLNLAKNKIRGISELEPIREFSKLEELFLQGNEIVEKPNYTSIVRQNFPKVIRLDRQELPPLIAFDVESPTVLPPVQHSYCGSSQIKKPLLSFLEKYFTVFDSGDRQSFIEVYHDQACFSMMCQNSPISSPHIRKYIPQSRNLLRIKDLTTESSFKLFKSTKVAVVAQLNEMPPTKHDTNSFQVDLSMVQGDLICFTLHGIYKEFSNNRSSSHMVAFSRVFLAQMQPPKLCIINDHLSIREPTRTQLKAAFASPAPTPSTSPVNVPQGSLSPGHGLSALQQEMVAKFIKDSNMNAEWSIKCLAENEWDYERAGVSFTTLQTAGKIPVEAFVK</sequence>
<dbReference type="InterPro" id="IPR005637">
    <property type="entry name" value="TAP_C_dom"/>
</dbReference>
<dbReference type="SUPFAM" id="SSF46934">
    <property type="entry name" value="UBA-like"/>
    <property type="match status" value="1"/>
</dbReference>
<organism evidence="11 12">
    <name type="scientific">Acanthaster planci</name>
    <name type="common">Crown-of-thorns starfish</name>
    <dbReference type="NCBI Taxonomy" id="133434"/>
    <lineage>
        <taxon>Eukaryota</taxon>
        <taxon>Metazoa</taxon>
        <taxon>Echinodermata</taxon>
        <taxon>Eleutherozoa</taxon>
        <taxon>Asterozoa</taxon>
        <taxon>Asteroidea</taxon>
        <taxon>Valvatacea</taxon>
        <taxon>Valvatida</taxon>
        <taxon>Acanthasteridae</taxon>
        <taxon>Acanthaster</taxon>
    </lineage>
</organism>
<dbReference type="InterPro" id="IPR032675">
    <property type="entry name" value="LRR_dom_sf"/>
</dbReference>
<dbReference type="OrthoDB" id="25872at2759"/>
<evidence type="ECO:0000259" key="10">
    <source>
        <dbReference type="PROSITE" id="PS51281"/>
    </source>
</evidence>
<comment type="subcellular location">
    <subcellularLocation>
        <location evidence="1">Nucleus</location>
        <location evidence="1">Nucleoplasm</location>
    </subcellularLocation>
</comment>
<dbReference type="CDD" id="cd14342">
    <property type="entry name" value="UBA_TAP-C"/>
    <property type="match status" value="1"/>
</dbReference>
<dbReference type="InterPro" id="IPR015245">
    <property type="entry name" value="Tap_RNA-bd"/>
</dbReference>
<reference evidence="12" key="1">
    <citation type="submission" date="2025-08" db="UniProtKB">
        <authorList>
            <consortium name="RefSeq"/>
        </authorList>
    </citation>
    <scope>IDENTIFICATION</scope>
</reference>
<dbReference type="InterPro" id="IPR030217">
    <property type="entry name" value="NXF_fam"/>
</dbReference>
<evidence type="ECO:0000259" key="9">
    <source>
        <dbReference type="PROSITE" id="PS50177"/>
    </source>
</evidence>
<dbReference type="GO" id="GO:0016973">
    <property type="term" value="P:poly(A)+ mRNA export from nucleus"/>
    <property type="evidence" value="ECO:0007669"/>
    <property type="project" value="TreeGrafter"/>
</dbReference>
<feature type="region of interest" description="Disordered" evidence="8">
    <location>
        <begin position="1"/>
        <end position="173"/>
    </location>
</feature>
<keyword evidence="4" id="KW-0433">Leucine-rich repeat</keyword>
<evidence type="ECO:0000313" key="12">
    <source>
        <dbReference type="RefSeq" id="XP_022090549.1"/>
    </source>
</evidence>
<feature type="compositionally biased region" description="Low complexity" evidence="8">
    <location>
        <begin position="599"/>
        <end position="609"/>
    </location>
</feature>
<dbReference type="InterPro" id="IPR009060">
    <property type="entry name" value="UBA-like_sf"/>
</dbReference>
<dbReference type="FunFam" id="1.10.8.10:FF:000018">
    <property type="entry name" value="Nuclear RNA export factor 1"/>
    <property type="match status" value="1"/>
</dbReference>
<dbReference type="InterPro" id="IPR057125">
    <property type="entry name" value="NXF1/2/3/5-like_LRR"/>
</dbReference>
<evidence type="ECO:0000256" key="7">
    <source>
        <dbReference type="ARBA" id="ARBA00023242"/>
    </source>
</evidence>
<dbReference type="InterPro" id="IPR012677">
    <property type="entry name" value="Nucleotide-bd_a/b_plait_sf"/>
</dbReference>
<dbReference type="Pfam" id="PF24048">
    <property type="entry name" value="LRR_NXF1-5"/>
    <property type="match status" value="1"/>
</dbReference>
<comment type="similarity">
    <text evidence="2">Belongs to the NXF family.</text>
</comment>
<feature type="region of interest" description="Disordered" evidence="8">
    <location>
        <begin position="599"/>
        <end position="619"/>
    </location>
</feature>